<keyword evidence="3" id="KW-1185">Reference proteome</keyword>
<reference evidence="2 3" key="1">
    <citation type="submission" date="2019-08" db="EMBL/GenBank/DDBJ databases">
        <title>Whole genome of Aphis craccivora.</title>
        <authorList>
            <person name="Voronova N.V."/>
            <person name="Shulinski R.S."/>
            <person name="Bandarenka Y.V."/>
            <person name="Zhorov D.G."/>
            <person name="Warner D."/>
        </authorList>
    </citation>
    <scope>NUCLEOTIDE SEQUENCE [LARGE SCALE GENOMIC DNA]</scope>
    <source>
        <strain evidence="2">180601</strain>
        <tissue evidence="2">Whole Body</tissue>
    </source>
</reference>
<sequence>MEKKLELAQCCALLYLVRNTGAPNIANPKCQNFEDGLRNIIVEQKYKNAILLQGAISSIKCENIIQGLDTNDDLAIPLDKSEMKLIYTNKRSTASTYVLPVHNESKRICLDSNNIDAHKVSDDFNKILYDMNSILVPFNWSRILPANKKMVIFSKVFVNKDVELTYFERCVSVHKDMTIECRYLNKIINNYSILNQSNTRELNNIQNMIYNFDFANMCSGVKIPEEDRKKKSRSPRLKRIHSQVTPSKKLKLKILRNRNKLKTESLEHDTIVKKLIENNTPPNHLFRKKGPKGNRYAEDWIMLCMLLHIRFPSGYSFMRENKLLPLPCISVPQNFRQSFETIEFLFENACSPSNPIFNKSMADGLRFYQKHKVPGLEHSDATINFTLIMNNMFDALNA</sequence>
<dbReference type="InterPro" id="IPR048366">
    <property type="entry name" value="TNP-like_GBD"/>
</dbReference>
<evidence type="ECO:0000313" key="2">
    <source>
        <dbReference type="EMBL" id="KAF0756831.1"/>
    </source>
</evidence>
<dbReference type="Pfam" id="PF21788">
    <property type="entry name" value="TNP-like_GBD"/>
    <property type="match status" value="1"/>
</dbReference>
<organism evidence="2 3">
    <name type="scientific">Aphis craccivora</name>
    <name type="common">Cowpea aphid</name>
    <dbReference type="NCBI Taxonomy" id="307492"/>
    <lineage>
        <taxon>Eukaryota</taxon>
        <taxon>Metazoa</taxon>
        <taxon>Ecdysozoa</taxon>
        <taxon>Arthropoda</taxon>
        <taxon>Hexapoda</taxon>
        <taxon>Insecta</taxon>
        <taxon>Pterygota</taxon>
        <taxon>Neoptera</taxon>
        <taxon>Paraneoptera</taxon>
        <taxon>Hemiptera</taxon>
        <taxon>Sternorrhyncha</taxon>
        <taxon>Aphidomorpha</taxon>
        <taxon>Aphidoidea</taxon>
        <taxon>Aphididae</taxon>
        <taxon>Aphidini</taxon>
        <taxon>Aphis</taxon>
        <taxon>Aphis</taxon>
    </lineage>
</organism>
<dbReference type="AlphaFoldDB" id="A0A6G0YIZ1"/>
<accession>A0A6G0YIZ1</accession>
<evidence type="ECO:0000259" key="1">
    <source>
        <dbReference type="Pfam" id="PF21788"/>
    </source>
</evidence>
<dbReference type="OrthoDB" id="7589662at2759"/>
<comment type="caution">
    <text evidence="2">The sequence shown here is derived from an EMBL/GenBank/DDBJ whole genome shotgun (WGS) entry which is preliminary data.</text>
</comment>
<name>A0A6G0YIZ1_APHCR</name>
<proteinExistence type="predicted"/>
<evidence type="ECO:0000313" key="3">
    <source>
        <dbReference type="Proteomes" id="UP000478052"/>
    </source>
</evidence>
<dbReference type="EMBL" id="VUJU01003747">
    <property type="protein sequence ID" value="KAF0756831.1"/>
    <property type="molecule type" value="Genomic_DNA"/>
</dbReference>
<gene>
    <name evidence="2" type="ORF">FWK35_00005272</name>
</gene>
<feature type="domain" description="Transposable element P transposase-like GTP-binding insertion" evidence="1">
    <location>
        <begin position="356"/>
        <end position="397"/>
    </location>
</feature>
<protein>
    <recommendedName>
        <fullName evidence="1">Transposable element P transposase-like GTP-binding insertion domain-containing protein</fullName>
    </recommendedName>
</protein>
<dbReference type="Proteomes" id="UP000478052">
    <property type="component" value="Unassembled WGS sequence"/>
</dbReference>